<evidence type="ECO:0000313" key="3">
    <source>
        <dbReference type="Proteomes" id="UP000684084"/>
    </source>
</evidence>
<dbReference type="AlphaFoldDB" id="A0A916ECH0"/>
<evidence type="ECO:0000256" key="1">
    <source>
        <dbReference type="SAM" id="Phobius"/>
    </source>
</evidence>
<feature type="transmembrane region" description="Helical" evidence="1">
    <location>
        <begin position="147"/>
        <end position="170"/>
    </location>
</feature>
<sequence length="313" mass="36348">MEYSRSFRHIKFLPAIIFVFFDFANAFNVKDNDGDNNPVIEAVFDLMITVLIPLILFTDNENLKEIKLFELISEGHLKLIKRLPIITMNSLLIWFCVIKYQNTQDFFFIVYLITKLLYNYIKNITDYITSMLLLLKWFDFIVSSKSLYISFLLIYVLNNAIDFIFISLAVKRNYVDKTNLSFALVPIIIVFFIGVLIFICNVCLEDNATSKDKEDKEAQKASKDEETSNDVDALNIVVVSYEKAPKDEEALKAENEEFKRQRWISVFCGSLITCTIVGPSVLWIKSYIMLGFIAYMIEELLKKLKKRKVGEAK</sequence>
<keyword evidence="1" id="KW-0472">Membrane</keyword>
<organism evidence="2 3">
    <name type="scientific">Rhizophagus irregularis</name>
    <dbReference type="NCBI Taxonomy" id="588596"/>
    <lineage>
        <taxon>Eukaryota</taxon>
        <taxon>Fungi</taxon>
        <taxon>Fungi incertae sedis</taxon>
        <taxon>Mucoromycota</taxon>
        <taxon>Glomeromycotina</taxon>
        <taxon>Glomeromycetes</taxon>
        <taxon>Glomerales</taxon>
        <taxon>Glomeraceae</taxon>
        <taxon>Rhizophagus</taxon>
    </lineage>
</organism>
<dbReference type="Proteomes" id="UP000684084">
    <property type="component" value="Unassembled WGS sequence"/>
</dbReference>
<feature type="transmembrane region" description="Helical" evidence="1">
    <location>
        <begin position="39"/>
        <end position="58"/>
    </location>
</feature>
<dbReference type="VEuPathDB" id="FungiDB:RhiirFUN_002610"/>
<feature type="transmembrane region" description="Helical" evidence="1">
    <location>
        <begin position="182"/>
        <end position="204"/>
    </location>
</feature>
<dbReference type="EMBL" id="CAGKOT010000041">
    <property type="protein sequence ID" value="CAB5380023.1"/>
    <property type="molecule type" value="Genomic_DNA"/>
</dbReference>
<protein>
    <submittedName>
        <fullName evidence="2">Uncharacterized protein</fullName>
    </submittedName>
</protein>
<gene>
    <name evidence="2" type="ORF">CHRIB12_LOCUS16915</name>
</gene>
<feature type="transmembrane region" description="Helical" evidence="1">
    <location>
        <begin position="106"/>
        <end position="135"/>
    </location>
</feature>
<evidence type="ECO:0000313" key="2">
    <source>
        <dbReference type="EMBL" id="CAB5380023.1"/>
    </source>
</evidence>
<accession>A0A916ECH0</accession>
<reference evidence="2" key="1">
    <citation type="submission" date="2020-05" db="EMBL/GenBank/DDBJ databases">
        <authorList>
            <person name="Rincon C."/>
            <person name="Sanders R I."/>
            <person name="Robbins C."/>
            <person name="Chaturvedi A."/>
        </authorList>
    </citation>
    <scope>NUCLEOTIDE SEQUENCE</scope>
    <source>
        <strain evidence="2">CHB12</strain>
    </source>
</reference>
<feature type="transmembrane region" description="Helical" evidence="1">
    <location>
        <begin position="284"/>
        <end position="301"/>
    </location>
</feature>
<feature type="transmembrane region" description="Helical" evidence="1">
    <location>
        <begin position="12"/>
        <end position="27"/>
    </location>
</feature>
<proteinExistence type="predicted"/>
<keyword evidence="1" id="KW-0812">Transmembrane</keyword>
<keyword evidence="1" id="KW-1133">Transmembrane helix</keyword>
<comment type="caution">
    <text evidence="2">The sequence shown here is derived from an EMBL/GenBank/DDBJ whole genome shotgun (WGS) entry which is preliminary data.</text>
</comment>
<name>A0A916ECH0_9GLOM</name>
<dbReference type="OrthoDB" id="2381009at2759"/>